<comment type="subcellular location">
    <subcellularLocation>
        <location evidence="1">Membrane</location>
        <topology evidence="1">Multi-pass membrane protein</topology>
    </subcellularLocation>
</comment>
<keyword evidence="2 6" id="KW-0812">Transmembrane</keyword>
<evidence type="ECO:0000256" key="5">
    <source>
        <dbReference type="SAM" id="MobiDB-lite"/>
    </source>
</evidence>
<accession>A0A4R2H3Z5</accession>
<dbReference type="CDD" id="cd03386">
    <property type="entry name" value="PAP2_Aur1_like"/>
    <property type="match status" value="1"/>
</dbReference>
<keyword evidence="9" id="KW-1185">Reference proteome</keyword>
<feature type="domain" description="Inositolphosphotransferase Aur1/Ipt1" evidence="7">
    <location>
        <begin position="47"/>
        <end position="226"/>
    </location>
</feature>
<dbReference type="InterPro" id="IPR026841">
    <property type="entry name" value="Aur1/Ipt1"/>
</dbReference>
<feature type="transmembrane region" description="Helical" evidence="6">
    <location>
        <begin position="161"/>
        <end position="183"/>
    </location>
</feature>
<feature type="transmembrane region" description="Helical" evidence="6">
    <location>
        <begin position="12"/>
        <end position="30"/>
    </location>
</feature>
<evidence type="ECO:0000256" key="6">
    <source>
        <dbReference type="SAM" id="Phobius"/>
    </source>
</evidence>
<evidence type="ECO:0000259" key="7">
    <source>
        <dbReference type="Pfam" id="PF14378"/>
    </source>
</evidence>
<evidence type="ECO:0000256" key="1">
    <source>
        <dbReference type="ARBA" id="ARBA00004141"/>
    </source>
</evidence>
<feature type="transmembrane region" description="Helical" evidence="6">
    <location>
        <begin position="80"/>
        <end position="98"/>
    </location>
</feature>
<dbReference type="RefSeq" id="WP_132212836.1">
    <property type="nucleotide sequence ID" value="NZ_SLWN01000012.1"/>
</dbReference>
<dbReference type="Proteomes" id="UP000294508">
    <property type="component" value="Unassembled WGS sequence"/>
</dbReference>
<name>A0A4R2H3Z5_9ACTN</name>
<keyword evidence="3 6" id="KW-1133">Transmembrane helix</keyword>
<proteinExistence type="predicted"/>
<dbReference type="OrthoDB" id="5241565at2"/>
<dbReference type="PANTHER" id="PTHR31310:SF7">
    <property type="entry name" value="PA-PHOSPHATASE RELATED-FAMILY PROTEIN DDB_G0268928"/>
    <property type="match status" value="1"/>
</dbReference>
<dbReference type="GO" id="GO:0016020">
    <property type="term" value="C:membrane"/>
    <property type="evidence" value="ECO:0007669"/>
    <property type="project" value="UniProtKB-SubCell"/>
</dbReference>
<dbReference type="InterPro" id="IPR052185">
    <property type="entry name" value="IPC_Synthase-Related"/>
</dbReference>
<evidence type="ECO:0000313" key="8">
    <source>
        <dbReference type="EMBL" id="TCO20302.1"/>
    </source>
</evidence>
<protein>
    <submittedName>
        <fullName evidence="8">PAP2 superfamily protein</fullName>
    </submittedName>
</protein>
<organism evidence="8 9">
    <name type="scientific">Kribbella steppae</name>
    <dbReference type="NCBI Taxonomy" id="2512223"/>
    <lineage>
        <taxon>Bacteria</taxon>
        <taxon>Bacillati</taxon>
        <taxon>Actinomycetota</taxon>
        <taxon>Actinomycetes</taxon>
        <taxon>Propionibacteriales</taxon>
        <taxon>Kribbellaceae</taxon>
        <taxon>Kribbella</taxon>
    </lineage>
</organism>
<feature type="transmembrane region" description="Helical" evidence="6">
    <location>
        <begin position="214"/>
        <end position="232"/>
    </location>
</feature>
<dbReference type="EMBL" id="SLWN01000012">
    <property type="protein sequence ID" value="TCO20302.1"/>
    <property type="molecule type" value="Genomic_DNA"/>
</dbReference>
<comment type="caution">
    <text evidence="8">The sequence shown here is derived from an EMBL/GenBank/DDBJ whole genome shotgun (WGS) entry which is preliminary data.</text>
</comment>
<reference evidence="8 9" key="1">
    <citation type="journal article" date="2015" name="Stand. Genomic Sci.">
        <title>Genomic Encyclopedia of Bacterial and Archaeal Type Strains, Phase III: the genomes of soil and plant-associated and newly described type strains.</title>
        <authorList>
            <person name="Whitman W.B."/>
            <person name="Woyke T."/>
            <person name="Klenk H.P."/>
            <person name="Zhou Y."/>
            <person name="Lilburn T.G."/>
            <person name="Beck B.J."/>
            <person name="De Vos P."/>
            <person name="Vandamme P."/>
            <person name="Eisen J.A."/>
            <person name="Garrity G."/>
            <person name="Hugenholtz P."/>
            <person name="Kyrpides N.C."/>
        </authorList>
    </citation>
    <scope>NUCLEOTIDE SEQUENCE [LARGE SCALE GENOMIC DNA]</scope>
    <source>
        <strain evidence="8 9">VKM Ac-2572</strain>
    </source>
</reference>
<dbReference type="AlphaFoldDB" id="A0A4R2H3Z5"/>
<evidence type="ECO:0000256" key="4">
    <source>
        <dbReference type="ARBA" id="ARBA00023136"/>
    </source>
</evidence>
<keyword evidence="4 6" id="KW-0472">Membrane</keyword>
<dbReference type="Pfam" id="PF14378">
    <property type="entry name" value="PAP2_3"/>
    <property type="match status" value="1"/>
</dbReference>
<evidence type="ECO:0000256" key="2">
    <source>
        <dbReference type="ARBA" id="ARBA00022692"/>
    </source>
</evidence>
<evidence type="ECO:0000256" key="3">
    <source>
        <dbReference type="ARBA" id="ARBA00022989"/>
    </source>
</evidence>
<dbReference type="PANTHER" id="PTHR31310">
    <property type="match status" value="1"/>
</dbReference>
<sequence>MSARLVGAHRRRVAWEVALILTAICLYFGVRGLIGTRIDLAYRNAERVVDLERSAGVFAEPELQDAVTGHGWLLEAVSYVYIYGHWPVLAATLLWLLLRHRDEYSRFRNAMLISGAVGLVIFAVFPVAPPRFLTGYGFVDTVTEQTSAYRVLQPPQFVNQYAAVPSLHFGWNLLMGIAWASLAGHWLGRLFGWLMPPVMLASIVLTANHYLFDALAGGTIALLALLAATRLADRYARRQLARSPQPVPSARPAPTRRIGTT</sequence>
<feature type="transmembrane region" description="Helical" evidence="6">
    <location>
        <begin position="190"/>
        <end position="208"/>
    </location>
</feature>
<evidence type="ECO:0000313" key="9">
    <source>
        <dbReference type="Proteomes" id="UP000294508"/>
    </source>
</evidence>
<feature type="transmembrane region" description="Helical" evidence="6">
    <location>
        <begin position="110"/>
        <end position="128"/>
    </location>
</feature>
<gene>
    <name evidence="8" type="ORF">EV652_11248</name>
</gene>
<feature type="region of interest" description="Disordered" evidence="5">
    <location>
        <begin position="240"/>
        <end position="261"/>
    </location>
</feature>